<sequence length="62" mass="6795">MSIQELEVRLRALGDEGEKILKAATDEKRKLTDEEDARLKEIDAEVAEAGADVADIKKRAAA</sequence>
<protein>
    <submittedName>
        <fullName evidence="1">Uncharacterized protein</fullName>
    </submittedName>
</protein>
<proteinExistence type="predicted"/>
<comment type="caution">
    <text evidence="1">The sequence shown here is derived from an EMBL/GenBank/DDBJ whole genome shotgun (WGS) entry which is preliminary data.</text>
</comment>
<accession>A0A0F9VV06</accession>
<reference evidence="1" key="1">
    <citation type="journal article" date="2015" name="Nature">
        <title>Complex archaea that bridge the gap between prokaryotes and eukaryotes.</title>
        <authorList>
            <person name="Spang A."/>
            <person name="Saw J.H."/>
            <person name="Jorgensen S.L."/>
            <person name="Zaremba-Niedzwiedzka K."/>
            <person name="Martijn J."/>
            <person name="Lind A.E."/>
            <person name="van Eijk R."/>
            <person name="Schleper C."/>
            <person name="Guy L."/>
            <person name="Ettema T.J."/>
        </authorList>
    </citation>
    <scope>NUCLEOTIDE SEQUENCE</scope>
</reference>
<dbReference type="AlphaFoldDB" id="A0A0F9VV06"/>
<dbReference type="EMBL" id="LAZR01000282">
    <property type="protein sequence ID" value="KKN77281.1"/>
    <property type="molecule type" value="Genomic_DNA"/>
</dbReference>
<organism evidence="1">
    <name type="scientific">marine sediment metagenome</name>
    <dbReference type="NCBI Taxonomy" id="412755"/>
    <lineage>
        <taxon>unclassified sequences</taxon>
        <taxon>metagenomes</taxon>
        <taxon>ecological metagenomes</taxon>
    </lineage>
</organism>
<name>A0A0F9VV06_9ZZZZ</name>
<evidence type="ECO:0000313" key="1">
    <source>
        <dbReference type="EMBL" id="KKN77281.1"/>
    </source>
</evidence>
<gene>
    <name evidence="1" type="ORF">LCGC14_0362590</name>
</gene>